<proteinExistence type="predicted"/>
<dbReference type="AlphaFoldDB" id="A0AAD6RH65"/>
<accession>A0AAD6RH65</accession>
<sequence length="149" mass="16958">MLNHQAVNADCRFSDLGQLQWQSGFCTIRLSLFSLFYAPPPFFQASQLFCNSGAMFIIRCTLMNDEILTSISNPIPADLCAYPLQHIGTIVEFLMGVAIRNHLFTSRYHIKSWKVFKDWLLNKKGLQQGMTGIAFEIHPATLSSTQYNF</sequence>
<dbReference type="Proteomes" id="UP001164929">
    <property type="component" value="Chromosome 2"/>
</dbReference>
<dbReference type="EMBL" id="JAQIZT010000002">
    <property type="protein sequence ID" value="KAJ7008365.1"/>
    <property type="molecule type" value="Genomic_DNA"/>
</dbReference>
<organism evidence="1 2">
    <name type="scientific">Populus alba x Populus x berolinensis</name>
    <dbReference type="NCBI Taxonomy" id="444605"/>
    <lineage>
        <taxon>Eukaryota</taxon>
        <taxon>Viridiplantae</taxon>
        <taxon>Streptophyta</taxon>
        <taxon>Embryophyta</taxon>
        <taxon>Tracheophyta</taxon>
        <taxon>Spermatophyta</taxon>
        <taxon>Magnoliopsida</taxon>
        <taxon>eudicotyledons</taxon>
        <taxon>Gunneridae</taxon>
        <taxon>Pentapetalae</taxon>
        <taxon>rosids</taxon>
        <taxon>fabids</taxon>
        <taxon>Malpighiales</taxon>
        <taxon>Salicaceae</taxon>
        <taxon>Saliceae</taxon>
        <taxon>Populus</taxon>
    </lineage>
</organism>
<comment type="caution">
    <text evidence="1">The sequence shown here is derived from an EMBL/GenBank/DDBJ whole genome shotgun (WGS) entry which is preliminary data.</text>
</comment>
<protein>
    <submittedName>
        <fullName evidence="1">Uncharacterized protein</fullName>
    </submittedName>
</protein>
<evidence type="ECO:0000313" key="2">
    <source>
        <dbReference type="Proteomes" id="UP001164929"/>
    </source>
</evidence>
<keyword evidence="2" id="KW-1185">Reference proteome</keyword>
<reference evidence="1" key="1">
    <citation type="journal article" date="2023" name="Mol. Ecol. Resour.">
        <title>Chromosome-level genome assembly of a triploid poplar Populus alba 'Berolinensis'.</title>
        <authorList>
            <person name="Chen S."/>
            <person name="Yu Y."/>
            <person name="Wang X."/>
            <person name="Wang S."/>
            <person name="Zhang T."/>
            <person name="Zhou Y."/>
            <person name="He R."/>
            <person name="Meng N."/>
            <person name="Wang Y."/>
            <person name="Liu W."/>
            <person name="Liu Z."/>
            <person name="Liu J."/>
            <person name="Guo Q."/>
            <person name="Huang H."/>
            <person name="Sederoff R.R."/>
            <person name="Wang G."/>
            <person name="Qu G."/>
            <person name="Chen S."/>
        </authorList>
    </citation>
    <scope>NUCLEOTIDE SEQUENCE</scope>
    <source>
        <strain evidence="1">SC-2020</strain>
    </source>
</reference>
<evidence type="ECO:0000313" key="1">
    <source>
        <dbReference type="EMBL" id="KAJ7008365.1"/>
    </source>
</evidence>
<name>A0AAD6RH65_9ROSI</name>
<gene>
    <name evidence="1" type="ORF">NC653_007140</name>
</gene>